<gene>
    <name evidence="4" type="ORF">DQX05_05350</name>
    <name evidence="3" type="ORF">FLT43_21815</name>
    <name evidence="2" type="ORF">M5W83_02940</name>
</gene>
<dbReference type="EMBL" id="JAMDMM010000009">
    <property type="protein sequence ID" value="MCY9606117.1"/>
    <property type="molecule type" value="Genomic_DNA"/>
</dbReference>
<dbReference type="RefSeq" id="WP_087443198.1">
    <property type="nucleotide sequence ID" value="NZ_CABMNB010000030.1"/>
</dbReference>
<dbReference type="Proteomes" id="UP001209276">
    <property type="component" value="Unassembled WGS sequence"/>
</dbReference>
<evidence type="ECO:0000313" key="6">
    <source>
        <dbReference type="Proteomes" id="UP000315377"/>
    </source>
</evidence>
<dbReference type="EMBL" id="CP041405">
    <property type="protein sequence ID" value="QDM45821.1"/>
    <property type="molecule type" value="Genomic_DNA"/>
</dbReference>
<keyword evidence="7" id="KW-1185">Reference proteome</keyword>
<reference evidence="2 7" key="3">
    <citation type="submission" date="2022-05" db="EMBL/GenBank/DDBJ databases">
        <title>Genome Sequencing of Bee-Associated Microbes.</title>
        <authorList>
            <person name="Dunlap C."/>
        </authorList>
    </citation>
    <scope>NUCLEOTIDE SEQUENCE [LARGE SCALE GENOMIC DNA]</scope>
    <source>
        <strain evidence="2 7">NRRL B-14613</strain>
    </source>
</reference>
<dbReference type="GO" id="GO:0016491">
    <property type="term" value="F:oxidoreductase activity"/>
    <property type="evidence" value="ECO:0007669"/>
    <property type="project" value="InterPro"/>
</dbReference>
<accession>A0A378X9B6</accession>
<evidence type="ECO:0000313" key="7">
    <source>
        <dbReference type="Proteomes" id="UP001209276"/>
    </source>
</evidence>
<dbReference type="EMBL" id="QYZD01000003">
    <property type="protein sequence ID" value="RJG25523.1"/>
    <property type="molecule type" value="Genomic_DNA"/>
</dbReference>
<protein>
    <submittedName>
        <fullName evidence="4">EthD family reductase</fullName>
    </submittedName>
</protein>
<dbReference type="Proteomes" id="UP000315377">
    <property type="component" value="Chromosome"/>
</dbReference>
<dbReference type="NCBIfam" id="TIGR02118">
    <property type="entry name" value="EthD family reductase"/>
    <property type="match status" value="1"/>
</dbReference>
<evidence type="ECO:0000313" key="2">
    <source>
        <dbReference type="EMBL" id="MCY9606117.1"/>
    </source>
</evidence>
<name>A0A378X9B6_PANTH</name>
<sequence>MVKLIAIYRKPEDVEAFNEHYFQTHAPLAAKMPGLVKMEVGTIYGTPMGESDLHLICEMYFESKEALKAALSSPEGKASGKDLMGFAGKVVSMHMAEVHE</sequence>
<dbReference type="Pfam" id="PF07110">
    <property type="entry name" value="EthD"/>
    <property type="match status" value="1"/>
</dbReference>
<reference evidence="4 5" key="1">
    <citation type="submission" date="2018-09" db="EMBL/GenBank/DDBJ databases">
        <title>Paenibacillus SK2017-BO5.</title>
        <authorList>
            <person name="Piskunova J.V."/>
            <person name="Dubiley S.A."/>
            <person name="Severinov K.V."/>
        </authorList>
    </citation>
    <scope>NUCLEOTIDE SEQUENCE [LARGE SCALE GENOMIC DNA]</scope>
    <source>
        <strain evidence="4 5">BO5</strain>
    </source>
</reference>
<evidence type="ECO:0000313" key="4">
    <source>
        <dbReference type="EMBL" id="RJG25523.1"/>
    </source>
</evidence>
<dbReference type="SUPFAM" id="SSF54909">
    <property type="entry name" value="Dimeric alpha+beta barrel"/>
    <property type="match status" value="1"/>
</dbReference>
<evidence type="ECO:0000259" key="1">
    <source>
        <dbReference type="Pfam" id="PF07110"/>
    </source>
</evidence>
<dbReference type="PANTHER" id="PTHR40260:SF2">
    <property type="entry name" value="BLR8190 PROTEIN"/>
    <property type="match status" value="1"/>
</dbReference>
<evidence type="ECO:0000313" key="3">
    <source>
        <dbReference type="EMBL" id="QDM45821.1"/>
    </source>
</evidence>
<dbReference type="OrthoDB" id="5294870at2"/>
<dbReference type="InterPro" id="IPR009799">
    <property type="entry name" value="EthD_dom"/>
</dbReference>
<reference evidence="3 6" key="2">
    <citation type="submission" date="2019-07" db="EMBL/GenBank/DDBJ databases">
        <title>Paenibacillus thiaminolyticus NRRL B-4156.</title>
        <authorList>
            <person name="Hehnly C."/>
            <person name="Zhang L."/>
        </authorList>
    </citation>
    <scope>NUCLEOTIDE SEQUENCE [LARGE SCALE GENOMIC DNA]</scope>
    <source>
        <strain evidence="3 6">NRRL B-4156</strain>
    </source>
</reference>
<dbReference type="InterPro" id="IPR011008">
    <property type="entry name" value="Dimeric_a/b-barrel"/>
</dbReference>
<proteinExistence type="predicted"/>
<evidence type="ECO:0000313" key="5">
    <source>
        <dbReference type="Proteomes" id="UP000266177"/>
    </source>
</evidence>
<dbReference type="PANTHER" id="PTHR40260">
    <property type="entry name" value="BLR8190 PROTEIN"/>
    <property type="match status" value="1"/>
</dbReference>
<feature type="domain" description="EthD" evidence="1">
    <location>
        <begin position="11"/>
        <end position="87"/>
    </location>
</feature>
<dbReference type="Proteomes" id="UP000266177">
    <property type="component" value="Unassembled WGS sequence"/>
</dbReference>
<dbReference type="Gene3D" id="3.30.70.100">
    <property type="match status" value="1"/>
</dbReference>
<organism evidence="4 5">
    <name type="scientific">Paenibacillus thiaminolyticus</name>
    <name type="common">Bacillus thiaminolyticus</name>
    <dbReference type="NCBI Taxonomy" id="49283"/>
    <lineage>
        <taxon>Bacteria</taxon>
        <taxon>Bacillati</taxon>
        <taxon>Bacillota</taxon>
        <taxon>Bacilli</taxon>
        <taxon>Bacillales</taxon>
        <taxon>Paenibacillaceae</taxon>
        <taxon>Paenibacillus</taxon>
    </lineage>
</organism>
<dbReference type="GeneID" id="73383353"/>
<dbReference type="AlphaFoldDB" id="A0A378X9B6"/>